<dbReference type="Pfam" id="PF00271">
    <property type="entry name" value="Helicase_C"/>
    <property type="match status" value="1"/>
</dbReference>
<dbReference type="GO" id="GO:0008270">
    <property type="term" value="F:zinc ion binding"/>
    <property type="evidence" value="ECO:0007669"/>
    <property type="project" value="TreeGrafter"/>
</dbReference>
<keyword evidence="6" id="KW-0597">Phosphoprotein</keyword>
<keyword evidence="16" id="KW-0391">Immunity</keyword>
<evidence type="ECO:0000256" key="18">
    <source>
        <dbReference type="ARBA" id="ARBA00023118"/>
    </source>
</evidence>
<dbReference type="InterPro" id="IPR011545">
    <property type="entry name" value="DEAD/DEAH_box_helicase_dom"/>
</dbReference>
<evidence type="ECO:0000313" key="23">
    <source>
        <dbReference type="Ensembl" id="ENSHCOP00000012944.1"/>
    </source>
</evidence>
<evidence type="ECO:0000259" key="22">
    <source>
        <dbReference type="PROSITE" id="PS51789"/>
    </source>
</evidence>
<evidence type="ECO:0000256" key="15">
    <source>
        <dbReference type="ARBA" id="ARBA00022843"/>
    </source>
</evidence>
<keyword evidence="7" id="KW-0399">Innate immunity</keyword>
<name>A0A3Q2Y5N0_HIPCM</name>
<dbReference type="InterPro" id="IPR038557">
    <property type="entry name" value="RLR_C_sf"/>
</dbReference>
<evidence type="ECO:0000256" key="14">
    <source>
        <dbReference type="ARBA" id="ARBA00022840"/>
    </source>
</evidence>
<dbReference type="Gene3D" id="1.20.1320.30">
    <property type="match status" value="1"/>
</dbReference>
<reference evidence="23" key="1">
    <citation type="submission" date="2025-08" db="UniProtKB">
        <authorList>
            <consortium name="Ensembl"/>
        </authorList>
    </citation>
    <scope>IDENTIFICATION</scope>
</reference>
<feature type="domain" description="RLR CTR" evidence="22">
    <location>
        <begin position="779"/>
        <end position="907"/>
    </location>
</feature>
<dbReference type="InterPro" id="IPR041204">
    <property type="entry name" value="RIG-I-like_C"/>
</dbReference>
<evidence type="ECO:0000256" key="1">
    <source>
        <dbReference type="ARBA" id="ARBA00004496"/>
    </source>
</evidence>
<comment type="subcellular location">
    <subcellularLocation>
        <location evidence="1">Cytoplasm</location>
    </subcellularLocation>
</comment>
<keyword evidence="24" id="KW-1185">Reference proteome</keyword>
<evidence type="ECO:0000256" key="11">
    <source>
        <dbReference type="ARBA" id="ARBA00022801"/>
    </source>
</evidence>
<keyword evidence="5" id="KW-1017">Isopeptide bond</keyword>
<sequence>MAVDGDDLIHENLIESFRPRLRTYVAVQPVLDLLHFLEPEEKERVRQRARNDGNSAAVDVLIGAVLRKPHPAGWFQAFVDALSNAECRQAANYLRQKLPDPEVEAKNDNCMRMIDILVPSLVGMNTKEVCMHCFSRKLITKDDRDEVSTHNQGLRDAARELLKRIVRCPPGWYSEFVQILFDTEHVDLYKLMGGSSDFQISLDFETCDPGTAAGGSDKADIVLRDYQMDVAKPALEGKNIIICLPTGSGKTRVAVYITREHLDHRRAEGKTGKVVILVNTVPLVEQHYATEFHRFLKHAYKVERVSGKSMLKISFTEIVKKNDVVICTAQILENYLERSVKGEDEGVHLKDITLIIIDECHHTKKGEVYNRVMMRYLKQKNRNRMLKKEQKEIVPLPQILGMTASLGVGDATKLKTAEKNILQICANLDASQIQTGNLKNYSNEPEKKIVLVEDKEKDPFGDVIKNIMNVIHIYANLSPTSELGSQNYEQWVVQSEQQAAKEEAQEVRICMEHLRRYNDALIVSNTIRMRDAFRFLEKKHKEEMKSKTSPDEDHVINITDTERVLFNLFQDNKEELEKLSQNQSYENDSLSKLQTNVLYQFTTREDARGIVFTKMRQSAIALSHWIQENPKFGDVGVKVSYVIGGGDQSVVKPMTPAEQKDVLSKFRSGAVNLLIATSVAQEGLDIPACNFVICYGLVTNEIAMIQARGRARAKNSNYIVIEVKGSGVTEKESVNEYRVKLMTDAIARIRALDPAEYRTKIEGFQIQAILEDKMRMTTKKPAKNELPSEVKLSCRHCSKFVCTGDDIHIIEDMHHVNVSSQFRELFIQKENTALQERLLDYEMNGSLVCKDCGLKWGAMMMYRGIQCPCLNVKNFVVTIKEKKFSNYTKWRELPTKFQAFDYIEHANRLAQLSIDEEA</sequence>
<dbReference type="OMA" id="TFCQMNP"/>
<dbReference type="SMART" id="SM00487">
    <property type="entry name" value="DEXDc"/>
    <property type="match status" value="1"/>
</dbReference>
<dbReference type="InterPro" id="IPR011029">
    <property type="entry name" value="DEATH-like_dom_sf"/>
</dbReference>
<comment type="similarity">
    <text evidence="2">Belongs to the helicase family. RLR subfamily.</text>
</comment>
<evidence type="ECO:0000256" key="5">
    <source>
        <dbReference type="ARBA" id="ARBA00022499"/>
    </source>
</evidence>
<keyword evidence="10" id="KW-0547">Nucleotide-binding</keyword>
<protein>
    <recommendedName>
        <fullName evidence="3">RNA helicase</fullName>
        <ecNumber evidence="3">3.6.4.13</ecNumber>
    </recommendedName>
</protein>
<evidence type="ECO:0000256" key="2">
    <source>
        <dbReference type="ARBA" id="ARBA00006866"/>
    </source>
</evidence>
<dbReference type="GeneTree" id="ENSGT00940000153173"/>
<keyword evidence="8" id="KW-0479">Metal-binding</keyword>
<dbReference type="InterPro" id="IPR051363">
    <property type="entry name" value="RLR_Helicase"/>
</dbReference>
<evidence type="ECO:0000256" key="3">
    <source>
        <dbReference type="ARBA" id="ARBA00012552"/>
    </source>
</evidence>
<keyword evidence="12" id="KW-0347">Helicase</keyword>
<keyword evidence="11" id="KW-0378">Hydrolase</keyword>
<evidence type="ECO:0000256" key="6">
    <source>
        <dbReference type="ARBA" id="ARBA00022553"/>
    </source>
</evidence>
<feature type="domain" description="Helicase C-terminal" evidence="21">
    <location>
        <begin position="594"/>
        <end position="758"/>
    </location>
</feature>
<evidence type="ECO:0000256" key="17">
    <source>
        <dbReference type="ARBA" id="ARBA00022884"/>
    </source>
</evidence>
<evidence type="ECO:0000259" key="21">
    <source>
        <dbReference type="PROSITE" id="PS51194"/>
    </source>
</evidence>
<evidence type="ECO:0000256" key="4">
    <source>
        <dbReference type="ARBA" id="ARBA00022490"/>
    </source>
</evidence>
<evidence type="ECO:0000313" key="24">
    <source>
        <dbReference type="Proteomes" id="UP000264820"/>
    </source>
</evidence>
<dbReference type="GO" id="GO:0003725">
    <property type="term" value="F:double-stranded RNA binding"/>
    <property type="evidence" value="ECO:0007669"/>
    <property type="project" value="TreeGrafter"/>
</dbReference>
<keyword evidence="18" id="KW-0051">Antiviral defense</keyword>
<evidence type="ECO:0000256" key="10">
    <source>
        <dbReference type="ARBA" id="ARBA00022741"/>
    </source>
</evidence>
<evidence type="ECO:0000256" key="7">
    <source>
        <dbReference type="ARBA" id="ARBA00022588"/>
    </source>
</evidence>
<dbReference type="Gene3D" id="2.170.150.30">
    <property type="entry name" value="RIG-I-like receptor, C-terminal regulatory domain"/>
    <property type="match status" value="1"/>
</dbReference>
<dbReference type="Pfam" id="PF00270">
    <property type="entry name" value="DEAD"/>
    <property type="match status" value="1"/>
</dbReference>
<dbReference type="GO" id="GO:0005737">
    <property type="term" value="C:cytoplasm"/>
    <property type="evidence" value="ECO:0007669"/>
    <property type="project" value="UniProtKB-SubCell"/>
</dbReference>
<dbReference type="AlphaFoldDB" id="A0A3Q2Y5N0"/>
<dbReference type="InterPro" id="IPR001650">
    <property type="entry name" value="Helicase_C-like"/>
</dbReference>
<dbReference type="PROSITE" id="PS51194">
    <property type="entry name" value="HELICASE_CTER"/>
    <property type="match status" value="1"/>
</dbReference>
<feature type="domain" description="Helicase ATP-binding" evidence="20">
    <location>
        <begin position="231"/>
        <end position="424"/>
    </location>
</feature>
<keyword evidence="14" id="KW-0067">ATP-binding</keyword>
<dbReference type="GO" id="GO:0005524">
    <property type="term" value="F:ATP binding"/>
    <property type="evidence" value="ECO:0007669"/>
    <property type="project" value="UniProtKB-KW"/>
</dbReference>
<dbReference type="GO" id="GO:0003727">
    <property type="term" value="F:single-stranded RNA binding"/>
    <property type="evidence" value="ECO:0007669"/>
    <property type="project" value="TreeGrafter"/>
</dbReference>
<accession>A0A3Q2Y5N0</accession>
<dbReference type="GO" id="GO:0016787">
    <property type="term" value="F:hydrolase activity"/>
    <property type="evidence" value="ECO:0007669"/>
    <property type="project" value="UniProtKB-KW"/>
</dbReference>
<evidence type="ECO:0000256" key="12">
    <source>
        <dbReference type="ARBA" id="ARBA00022806"/>
    </source>
</evidence>
<dbReference type="Ensembl" id="ENSHCOT00000020116.1">
    <property type="protein sequence ID" value="ENSHCOP00000012944.1"/>
    <property type="gene ID" value="ENSHCOG00000016423.1"/>
</dbReference>
<dbReference type="Gene3D" id="1.10.533.10">
    <property type="entry name" value="Death Domain, Fas"/>
    <property type="match status" value="2"/>
</dbReference>
<keyword evidence="9" id="KW-0677">Repeat</keyword>
<dbReference type="SUPFAM" id="SSF52540">
    <property type="entry name" value="P-loop containing nucleoside triphosphate hydrolases"/>
    <property type="match status" value="1"/>
</dbReference>
<organism evidence="23 24">
    <name type="scientific">Hippocampus comes</name>
    <name type="common">Tiger tail seahorse</name>
    <dbReference type="NCBI Taxonomy" id="109280"/>
    <lineage>
        <taxon>Eukaryota</taxon>
        <taxon>Metazoa</taxon>
        <taxon>Chordata</taxon>
        <taxon>Craniata</taxon>
        <taxon>Vertebrata</taxon>
        <taxon>Euteleostomi</taxon>
        <taxon>Actinopterygii</taxon>
        <taxon>Neopterygii</taxon>
        <taxon>Teleostei</taxon>
        <taxon>Neoteleostei</taxon>
        <taxon>Acanthomorphata</taxon>
        <taxon>Syngnathiaria</taxon>
        <taxon>Syngnathiformes</taxon>
        <taxon>Syngnathoidei</taxon>
        <taxon>Syngnathidae</taxon>
        <taxon>Hippocampus</taxon>
    </lineage>
</organism>
<keyword evidence="15" id="KW-0832">Ubl conjugation</keyword>
<evidence type="ECO:0000256" key="19">
    <source>
        <dbReference type="ARBA" id="ARBA00049390"/>
    </source>
</evidence>
<dbReference type="EC" id="3.6.4.13" evidence="3"/>
<dbReference type="InterPro" id="IPR027417">
    <property type="entry name" value="P-loop_NTPase"/>
</dbReference>
<dbReference type="PANTHER" id="PTHR14074">
    <property type="entry name" value="HELICASE WITH DEATH DOMAIN-RELATED"/>
    <property type="match status" value="1"/>
</dbReference>
<keyword evidence="4" id="KW-0963">Cytoplasm</keyword>
<evidence type="ECO:0000256" key="9">
    <source>
        <dbReference type="ARBA" id="ARBA00022737"/>
    </source>
</evidence>
<dbReference type="InterPro" id="IPR021673">
    <property type="entry name" value="RLR_CTR"/>
</dbReference>
<proteinExistence type="inferred from homology"/>
<dbReference type="GO" id="GO:0003724">
    <property type="term" value="F:RNA helicase activity"/>
    <property type="evidence" value="ECO:0007669"/>
    <property type="project" value="UniProtKB-EC"/>
</dbReference>
<keyword evidence="17" id="KW-0694">RNA-binding</keyword>
<dbReference type="Proteomes" id="UP000264820">
    <property type="component" value="Unplaced"/>
</dbReference>
<dbReference type="PANTHER" id="PTHR14074:SF14">
    <property type="entry name" value="INTERFERON-INDUCED HELICASE C DOMAIN-CONTAINING PROTEIN 1"/>
    <property type="match status" value="1"/>
</dbReference>
<dbReference type="SMART" id="SM00490">
    <property type="entry name" value="HELICc"/>
    <property type="match status" value="1"/>
</dbReference>
<evidence type="ECO:0000259" key="20">
    <source>
        <dbReference type="PROSITE" id="PS51192"/>
    </source>
</evidence>
<comment type="catalytic activity">
    <reaction evidence="19">
        <text>ATP + H2O = ADP + phosphate + H(+)</text>
        <dbReference type="Rhea" id="RHEA:13065"/>
        <dbReference type="ChEBI" id="CHEBI:15377"/>
        <dbReference type="ChEBI" id="CHEBI:15378"/>
        <dbReference type="ChEBI" id="CHEBI:30616"/>
        <dbReference type="ChEBI" id="CHEBI:43474"/>
        <dbReference type="ChEBI" id="CHEBI:456216"/>
        <dbReference type="EC" id="3.6.4.13"/>
    </reaction>
    <physiologicalReaction direction="left-to-right" evidence="19">
        <dbReference type="Rhea" id="RHEA:13066"/>
    </physiologicalReaction>
</comment>
<evidence type="ECO:0000256" key="8">
    <source>
        <dbReference type="ARBA" id="ARBA00022723"/>
    </source>
</evidence>
<dbReference type="Pfam" id="PF16739">
    <property type="entry name" value="CARD_2"/>
    <property type="match status" value="2"/>
</dbReference>
<dbReference type="Pfam" id="PF11648">
    <property type="entry name" value="RIG-I_C-RD"/>
    <property type="match status" value="1"/>
</dbReference>
<evidence type="ECO:0000256" key="16">
    <source>
        <dbReference type="ARBA" id="ARBA00022859"/>
    </source>
</evidence>
<dbReference type="PROSITE" id="PS51192">
    <property type="entry name" value="HELICASE_ATP_BIND_1"/>
    <property type="match status" value="1"/>
</dbReference>
<dbReference type="GO" id="GO:0039530">
    <property type="term" value="P:MDA-5 signaling pathway"/>
    <property type="evidence" value="ECO:0007669"/>
    <property type="project" value="TreeGrafter"/>
</dbReference>
<dbReference type="Gene3D" id="3.40.50.300">
    <property type="entry name" value="P-loop containing nucleotide triphosphate hydrolases"/>
    <property type="match status" value="2"/>
</dbReference>
<dbReference type="Pfam" id="PF18119">
    <property type="entry name" value="RIG-I_C"/>
    <property type="match status" value="1"/>
</dbReference>
<keyword evidence="13" id="KW-0862">Zinc</keyword>
<dbReference type="InterPro" id="IPR031964">
    <property type="entry name" value="CARD_dom"/>
</dbReference>
<dbReference type="GO" id="GO:0140374">
    <property type="term" value="P:antiviral innate immune response"/>
    <property type="evidence" value="ECO:0007669"/>
    <property type="project" value="TreeGrafter"/>
</dbReference>
<evidence type="ECO:0000256" key="13">
    <source>
        <dbReference type="ARBA" id="ARBA00022833"/>
    </source>
</evidence>
<dbReference type="InterPro" id="IPR014001">
    <property type="entry name" value="Helicase_ATP-bd"/>
</dbReference>
<dbReference type="PROSITE" id="PS51789">
    <property type="entry name" value="RLR_CTR"/>
    <property type="match status" value="1"/>
</dbReference>
<reference evidence="23" key="2">
    <citation type="submission" date="2025-09" db="UniProtKB">
        <authorList>
            <consortium name="Ensembl"/>
        </authorList>
    </citation>
    <scope>IDENTIFICATION</scope>
</reference>